<evidence type="ECO:0000259" key="12">
    <source>
        <dbReference type="Pfam" id="PF08496"/>
    </source>
</evidence>
<organism evidence="13 14">
    <name type="scientific">Thiohalocapsa halophila</name>
    <dbReference type="NCBI Taxonomy" id="69359"/>
    <lineage>
        <taxon>Bacteria</taxon>
        <taxon>Pseudomonadati</taxon>
        <taxon>Pseudomonadota</taxon>
        <taxon>Gammaproteobacteria</taxon>
        <taxon>Chromatiales</taxon>
        <taxon>Chromatiaceae</taxon>
        <taxon>Thiohalocapsa</taxon>
    </lineage>
</organism>
<evidence type="ECO:0000256" key="3">
    <source>
        <dbReference type="ARBA" id="ARBA00022475"/>
    </source>
</evidence>
<dbReference type="Pfam" id="PF01343">
    <property type="entry name" value="Peptidase_S49"/>
    <property type="match status" value="1"/>
</dbReference>
<keyword evidence="9 10" id="KW-0472">Membrane</keyword>
<keyword evidence="8 10" id="KW-1133">Transmembrane helix</keyword>
<evidence type="ECO:0000256" key="6">
    <source>
        <dbReference type="ARBA" id="ARBA00022801"/>
    </source>
</evidence>
<keyword evidence="3" id="KW-1003">Cell membrane</keyword>
<name>A0ABS1CBJ7_9GAMM</name>
<dbReference type="InterPro" id="IPR002142">
    <property type="entry name" value="Peptidase_S49"/>
</dbReference>
<dbReference type="CDD" id="cd07023">
    <property type="entry name" value="S49_Sppa_N_C"/>
    <property type="match status" value="1"/>
</dbReference>
<evidence type="ECO:0000259" key="11">
    <source>
        <dbReference type="Pfam" id="PF01343"/>
    </source>
</evidence>
<protein>
    <submittedName>
        <fullName evidence="13">Protease SohB</fullName>
    </submittedName>
</protein>
<dbReference type="Proteomes" id="UP000748752">
    <property type="component" value="Unassembled WGS sequence"/>
</dbReference>
<dbReference type="SUPFAM" id="SSF52096">
    <property type="entry name" value="ClpP/crotonase"/>
    <property type="match status" value="1"/>
</dbReference>
<feature type="transmembrane region" description="Helical" evidence="10">
    <location>
        <begin position="6"/>
        <end position="30"/>
    </location>
</feature>
<evidence type="ECO:0000256" key="7">
    <source>
        <dbReference type="ARBA" id="ARBA00022825"/>
    </source>
</evidence>
<dbReference type="InterPro" id="IPR013703">
    <property type="entry name" value="Peptidase_S49_N_proteobac"/>
</dbReference>
<keyword evidence="5 10" id="KW-0812">Transmembrane</keyword>
<dbReference type="PANTHER" id="PTHR42987">
    <property type="entry name" value="PEPTIDASE S49"/>
    <property type="match status" value="1"/>
</dbReference>
<evidence type="ECO:0000256" key="10">
    <source>
        <dbReference type="SAM" id="Phobius"/>
    </source>
</evidence>
<comment type="similarity">
    <text evidence="2">Belongs to the peptidase S49 family.</text>
</comment>
<reference evidence="13 14" key="1">
    <citation type="journal article" date="2020" name="Microorganisms">
        <title>Osmotic Adaptation and Compatible Solute Biosynthesis of Phototrophic Bacteria as Revealed from Genome Analyses.</title>
        <authorList>
            <person name="Imhoff J.F."/>
            <person name="Rahn T."/>
            <person name="Kunzel S."/>
            <person name="Keller A."/>
            <person name="Neulinger S.C."/>
        </authorList>
    </citation>
    <scope>NUCLEOTIDE SEQUENCE [LARGE SCALE GENOMIC DNA]</scope>
    <source>
        <strain evidence="13 14">DSM 6210</strain>
    </source>
</reference>
<dbReference type="Pfam" id="PF08496">
    <property type="entry name" value="Peptidase_S49_N"/>
    <property type="match status" value="1"/>
</dbReference>
<keyword evidence="7" id="KW-0720">Serine protease</keyword>
<evidence type="ECO:0000256" key="4">
    <source>
        <dbReference type="ARBA" id="ARBA00022670"/>
    </source>
</evidence>
<evidence type="ECO:0000256" key="5">
    <source>
        <dbReference type="ARBA" id="ARBA00022692"/>
    </source>
</evidence>
<evidence type="ECO:0000313" key="13">
    <source>
        <dbReference type="EMBL" id="MBK1629303.1"/>
    </source>
</evidence>
<evidence type="ECO:0000313" key="14">
    <source>
        <dbReference type="Proteomes" id="UP000748752"/>
    </source>
</evidence>
<feature type="domain" description="Peptidase S49" evidence="11">
    <location>
        <begin position="155"/>
        <end position="301"/>
    </location>
</feature>
<dbReference type="GO" id="GO:0006508">
    <property type="term" value="P:proteolysis"/>
    <property type="evidence" value="ECO:0007669"/>
    <property type="project" value="UniProtKB-KW"/>
</dbReference>
<dbReference type="NCBIfam" id="NF008745">
    <property type="entry name" value="PRK11778.1"/>
    <property type="match status" value="1"/>
</dbReference>
<keyword evidence="14" id="KW-1185">Reference proteome</keyword>
<gene>
    <name evidence="13" type="ORF">CKO31_00850</name>
</gene>
<dbReference type="Gene3D" id="3.90.226.10">
    <property type="entry name" value="2-enoyl-CoA Hydratase, Chain A, domain 1"/>
    <property type="match status" value="1"/>
</dbReference>
<accession>A0ABS1CBJ7</accession>
<dbReference type="GO" id="GO:0008233">
    <property type="term" value="F:peptidase activity"/>
    <property type="evidence" value="ECO:0007669"/>
    <property type="project" value="UniProtKB-KW"/>
</dbReference>
<feature type="domain" description="Peptidase S49 N-terminal proteobacteria" evidence="12">
    <location>
        <begin position="4"/>
        <end position="151"/>
    </location>
</feature>
<proteinExistence type="inferred from homology"/>
<keyword evidence="4 13" id="KW-0645">Protease</keyword>
<keyword evidence="6" id="KW-0378">Hydrolase</keyword>
<evidence type="ECO:0000256" key="1">
    <source>
        <dbReference type="ARBA" id="ARBA00004236"/>
    </source>
</evidence>
<comment type="subcellular location">
    <subcellularLocation>
        <location evidence="1">Cell membrane</location>
    </subcellularLocation>
</comment>
<dbReference type="InterPro" id="IPR029045">
    <property type="entry name" value="ClpP/crotonase-like_dom_sf"/>
</dbReference>
<comment type="caution">
    <text evidence="13">The sequence shown here is derived from an EMBL/GenBank/DDBJ whole genome shotgun (WGS) entry which is preliminary data.</text>
</comment>
<dbReference type="PANTHER" id="PTHR42987:SF4">
    <property type="entry name" value="PROTEASE SOHB-RELATED"/>
    <property type="match status" value="1"/>
</dbReference>
<dbReference type="RefSeq" id="WP_200233095.1">
    <property type="nucleotide sequence ID" value="NZ_NRRV01000001.1"/>
</dbReference>
<dbReference type="EMBL" id="NRRV01000001">
    <property type="protein sequence ID" value="MBK1629303.1"/>
    <property type="molecule type" value="Genomic_DNA"/>
</dbReference>
<evidence type="ECO:0000256" key="2">
    <source>
        <dbReference type="ARBA" id="ARBA00008683"/>
    </source>
</evidence>
<evidence type="ECO:0000256" key="8">
    <source>
        <dbReference type="ARBA" id="ARBA00022989"/>
    </source>
</evidence>
<evidence type="ECO:0000256" key="9">
    <source>
        <dbReference type="ARBA" id="ARBA00023136"/>
    </source>
</evidence>
<dbReference type="Gene3D" id="6.20.330.10">
    <property type="match status" value="1"/>
</dbReference>
<dbReference type="InterPro" id="IPR047272">
    <property type="entry name" value="S49_SppA_C"/>
</dbReference>
<sequence length="340" mass="37631">MLDALIDYGLFTAKTLTLLALLGVFVALALRARHQGGHEVDGGRLEITNLNDRYEDMADGLKRATLPPKAYKRWAKAEQKAHKARAKAETAERPRLFVLDFHGDLLASEVGGLRETVSALLQEAGEGDEVLVRLDNAGGAVHEHGLGASQLLRIRRRGIALTVAVDRVAASGGYLMACVADRIVAAPFAIIGSIGVIAQLPNFHRWLQHQGIDFELHTAGDYKRTLTLFGENTEAGRAKLREHLEETHQLFKGFIREYRKDLDLDKVATGEYWYGEQALGLGLVDDLSTSDDYLLAARASRDLYRLRWQSKKRPWQRLASGMRALLTRLPAAFAGSPARD</sequence>